<sequence length="238" mass="26939">MSFRYTNNLIGLMKHRVLLERSRRVMTERTFIGRCNGITVSCNANGMVQSIDVSPEAEAAGTFVNAHDNNSVNTELLATSVRTAATAANQDIRRAKEESYRRSIMGIPELKSKYRMWFEEDAGSLRPRPYEALVDEVGATPLLKQIRRDTTTSPLSVPDIHKTLAPGLLTLEDPRRLISEQRREMAEDERDFWHRVELIRKGQSSTIVGAKRSYKDEGQVGQTLKDASQEKISLKFVN</sequence>
<gene>
    <name evidence="1" type="ORF">BSAL_13885</name>
</gene>
<keyword evidence="2" id="KW-1185">Reference proteome</keyword>
<protein>
    <submittedName>
        <fullName evidence="1">Uncharacterized protein</fullName>
    </submittedName>
</protein>
<name>A0A0S4JDA3_BODSA</name>
<dbReference type="OMA" id="FWHRVEL"/>
<dbReference type="VEuPathDB" id="TriTrypDB:BSAL_13885"/>
<evidence type="ECO:0000313" key="1">
    <source>
        <dbReference type="EMBL" id="CUG88138.1"/>
    </source>
</evidence>
<reference evidence="2" key="1">
    <citation type="submission" date="2015-09" db="EMBL/GenBank/DDBJ databases">
        <authorList>
            <consortium name="Pathogen Informatics"/>
        </authorList>
    </citation>
    <scope>NUCLEOTIDE SEQUENCE [LARGE SCALE GENOMIC DNA]</scope>
    <source>
        <strain evidence="2">Lake Konstanz</strain>
    </source>
</reference>
<organism evidence="1 2">
    <name type="scientific">Bodo saltans</name>
    <name type="common">Flagellated protozoan</name>
    <dbReference type="NCBI Taxonomy" id="75058"/>
    <lineage>
        <taxon>Eukaryota</taxon>
        <taxon>Discoba</taxon>
        <taxon>Euglenozoa</taxon>
        <taxon>Kinetoplastea</taxon>
        <taxon>Metakinetoplastina</taxon>
        <taxon>Eubodonida</taxon>
        <taxon>Bodonidae</taxon>
        <taxon>Bodo</taxon>
    </lineage>
</organism>
<dbReference type="AlphaFoldDB" id="A0A0S4JDA3"/>
<proteinExistence type="predicted"/>
<accession>A0A0S4JDA3</accession>
<evidence type="ECO:0000313" key="2">
    <source>
        <dbReference type="Proteomes" id="UP000051952"/>
    </source>
</evidence>
<dbReference type="EMBL" id="CYKH01001618">
    <property type="protein sequence ID" value="CUG88138.1"/>
    <property type="molecule type" value="Genomic_DNA"/>
</dbReference>
<dbReference type="OrthoDB" id="271041at2759"/>
<dbReference type="Proteomes" id="UP000051952">
    <property type="component" value="Unassembled WGS sequence"/>
</dbReference>